<dbReference type="EMBL" id="LNYS01000008">
    <property type="protein sequence ID" value="KTD50117.1"/>
    <property type="molecule type" value="Genomic_DNA"/>
</dbReference>
<proteinExistence type="predicted"/>
<protein>
    <submittedName>
        <fullName evidence="3">Peptidase family S41</fullName>
    </submittedName>
</protein>
<accession>A0A0W0XZZ0</accession>
<evidence type="ECO:0000313" key="3">
    <source>
        <dbReference type="EMBL" id="KTD50117.1"/>
    </source>
</evidence>
<dbReference type="SMART" id="SM00245">
    <property type="entry name" value="TSPc"/>
    <property type="match status" value="1"/>
</dbReference>
<feature type="chain" id="PRO_5006917081" evidence="1">
    <location>
        <begin position="25"/>
        <end position="354"/>
    </location>
</feature>
<evidence type="ECO:0000256" key="1">
    <source>
        <dbReference type="SAM" id="SignalP"/>
    </source>
</evidence>
<name>A0A0W0XZZ0_9GAMM</name>
<dbReference type="Gene3D" id="3.90.226.10">
    <property type="entry name" value="2-enoyl-CoA Hydratase, Chain A, domain 1"/>
    <property type="match status" value="1"/>
</dbReference>
<dbReference type="AlphaFoldDB" id="A0A0W0XZZ0"/>
<dbReference type="InterPro" id="IPR005151">
    <property type="entry name" value="Tail-specific_protease"/>
</dbReference>
<gene>
    <name evidence="3" type="ORF">Lqui_1442</name>
</gene>
<feature type="signal peptide" evidence="1">
    <location>
        <begin position="1"/>
        <end position="24"/>
    </location>
</feature>
<dbReference type="Proteomes" id="UP000054618">
    <property type="component" value="Unassembled WGS sequence"/>
</dbReference>
<dbReference type="InterPro" id="IPR029045">
    <property type="entry name" value="ClpP/crotonase-like_dom_sf"/>
</dbReference>
<dbReference type="OrthoDB" id="9758793at2"/>
<dbReference type="GO" id="GO:0006508">
    <property type="term" value="P:proteolysis"/>
    <property type="evidence" value="ECO:0007669"/>
    <property type="project" value="InterPro"/>
</dbReference>
<evidence type="ECO:0000259" key="2">
    <source>
        <dbReference type="SMART" id="SM00245"/>
    </source>
</evidence>
<dbReference type="PATRIC" id="fig|45073.5.peg.1522"/>
<evidence type="ECO:0000313" key="4">
    <source>
        <dbReference type="Proteomes" id="UP000054618"/>
    </source>
</evidence>
<sequence length="354" mass="39382">MKKIKLIALILASNYLCLSGYASDAQDVFYQAFNFAKNESPFSQQLNWNDIETKALEFIGNEEIICRGTSAIANILAPALNKYDFHSLVTEQGLGSTLCPNYHPDELSQYWSDFIQLNDAARSYIQETTSHFWGKRYGDIAYIYVPSGYAFSHNEVNARIMEGRNLINELDLDTAAGVIVDFRLNGGGNYFPMLLSLSKLITPGTLFSYSNGERIHLSEDGNTLAALTADGLKVILHQIDHSPPVNRVNIPIVLLVDEGTGSSGAITAFALKENSSTSHILGERTSPTLSVNASLELKDGNYFNLMILRMVSADGIEQPLYLDIDTRLEHNFYSMFKPEDKSIKQAIQFLNQPN</sequence>
<reference evidence="3 4" key="1">
    <citation type="submission" date="2015-11" db="EMBL/GenBank/DDBJ databases">
        <title>Genomic analysis of 38 Legionella species identifies large and diverse effector repertoires.</title>
        <authorList>
            <person name="Burstein D."/>
            <person name="Amaro F."/>
            <person name="Zusman T."/>
            <person name="Lifshitz Z."/>
            <person name="Cohen O."/>
            <person name="Gilbert J.A."/>
            <person name="Pupko T."/>
            <person name="Shuman H.A."/>
            <person name="Segal G."/>
        </authorList>
    </citation>
    <scope>NUCLEOTIDE SEQUENCE [LARGE SCALE GENOMIC DNA]</scope>
    <source>
        <strain evidence="3 4">CDC#1442-AUS-E</strain>
    </source>
</reference>
<dbReference type="STRING" id="45073.Lqui_1442"/>
<comment type="caution">
    <text evidence="3">The sequence shown here is derived from an EMBL/GenBank/DDBJ whole genome shotgun (WGS) entry which is preliminary data.</text>
</comment>
<dbReference type="GO" id="GO:0008236">
    <property type="term" value="F:serine-type peptidase activity"/>
    <property type="evidence" value="ECO:0007669"/>
    <property type="project" value="InterPro"/>
</dbReference>
<dbReference type="SUPFAM" id="SSF52096">
    <property type="entry name" value="ClpP/crotonase"/>
    <property type="match status" value="1"/>
</dbReference>
<keyword evidence="1" id="KW-0732">Signal</keyword>
<dbReference type="RefSeq" id="WP_058507553.1">
    <property type="nucleotide sequence ID" value="NZ_CAAAIK010000001.1"/>
</dbReference>
<keyword evidence="4" id="KW-1185">Reference proteome</keyword>
<dbReference type="Pfam" id="PF03572">
    <property type="entry name" value="Peptidase_S41"/>
    <property type="match status" value="1"/>
</dbReference>
<feature type="domain" description="Tail specific protease" evidence="2">
    <location>
        <begin position="114"/>
        <end position="327"/>
    </location>
</feature>
<organism evidence="3 4">
    <name type="scientific">Legionella quinlivanii</name>
    <dbReference type="NCBI Taxonomy" id="45073"/>
    <lineage>
        <taxon>Bacteria</taxon>
        <taxon>Pseudomonadati</taxon>
        <taxon>Pseudomonadota</taxon>
        <taxon>Gammaproteobacteria</taxon>
        <taxon>Legionellales</taxon>
        <taxon>Legionellaceae</taxon>
        <taxon>Legionella</taxon>
    </lineage>
</organism>